<evidence type="ECO:0000313" key="3">
    <source>
        <dbReference type="Proteomes" id="UP001595710"/>
    </source>
</evidence>
<keyword evidence="1" id="KW-0446">Lipid-binding</keyword>
<dbReference type="PROSITE" id="PS51482">
    <property type="entry name" value="DEGV"/>
    <property type="match status" value="1"/>
</dbReference>
<comment type="caution">
    <text evidence="2">The sequence shown here is derived from an EMBL/GenBank/DDBJ whole genome shotgun (WGS) entry which is preliminary data.</text>
</comment>
<dbReference type="PANTHER" id="PTHR33434:SF2">
    <property type="entry name" value="FATTY ACID-BINDING PROTEIN TM_1468"/>
    <property type="match status" value="1"/>
</dbReference>
<protein>
    <submittedName>
        <fullName evidence="2">DegV family protein</fullName>
    </submittedName>
</protein>
<dbReference type="InterPro" id="IPR003797">
    <property type="entry name" value="DegV"/>
</dbReference>
<evidence type="ECO:0000313" key="2">
    <source>
        <dbReference type="EMBL" id="MFC3702525.1"/>
    </source>
</evidence>
<dbReference type="EMBL" id="JBHRYN010000013">
    <property type="protein sequence ID" value="MFC3702525.1"/>
    <property type="molecule type" value="Genomic_DNA"/>
</dbReference>
<dbReference type="InterPro" id="IPR050270">
    <property type="entry name" value="DegV_domain_contain"/>
</dbReference>
<organism evidence="2 3">
    <name type="scientific">Reinekea marina</name>
    <dbReference type="NCBI Taxonomy" id="1310421"/>
    <lineage>
        <taxon>Bacteria</taxon>
        <taxon>Pseudomonadati</taxon>
        <taxon>Pseudomonadota</taxon>
        <taxon>Gammaproteobacteria</taxon>
        <taxon>Oceanospirillales</taxon>
        <taxon>Saccharospirillaceae</taxon>
        <taxon>Reinekea</taxon>
    </lineage>
</organism>
<dbReference type="RefSeq" id="WP_290282029.1">
    <property type="nucleotide sequence ID" value="NZ_JAUFQI010000001.1"/>
</dbReference>
<proteinExistence type="predicted"/>
<dbReference type="PANTHER" id="PTHR33434">
    <property type="entry name" value="DEGV DOMAIN-CONTAINING PROTEIN DR_1986-RELATED"/>
    <property type="match status" value="1"/>
</dbReference>
<dbReference type="InterPro" id="IPR043168">
    <property type="entry name" value="DegV_C"/>
</dbReference>
<sequence length="311" mass="34178">MSILLVVDAACDLPATFVAERGIVVFPITVNVDGNLYEDSKDPEELKAFYADNLLTLEHKAETIAFSPEKIHQVFKDDILEFFDFALVQTASKARSPIFNNYELAQPKILKSYRGLGKSEKPFAMRVMNSANMFAGQGLLAAFTSDLIKAGKSRQEILKLSEAFKNKIYAYMLPPEVGYIRERAKTRGENSVGAVSAFFAKSMKIKPIIQFKNDDTVSVASVKGYRNAGNGLFEYAIKRIQKGLLCQYVVVSVAGDEADLMAFEQYPKMLAIAKENNVQVLSCVMGLSGGINLGPGAISLALAAEDHDFED</sequence>
<dbReference type="Proteomes" id="UP001595710">
    <property type="component" value="Unassembled WGS sequence"/>
</dbReference>
<dbReference type="Gene3D" id="3.30.1180.10">
    <property type="match status" value="1"/>
</dbReference>
<name>A0ABV7WTB3_9GAMM</name>
<reference evidence="3" key="1">
    <citation type="journal article" date="2019" name="Int. J. Syst. Evol. Microbiol.">
        <title>The Global Catalogue of Microorganisms (GCM) 10K type strain sequencing project: providing services to taxonomists for standard genome sequencing and annotation.</title>
        <authorList>
            <consortium name="The Broad Institute Genomics Platform"/>
            <consortium name="The Broad Institute Genome Sequencing Center for Infectious Disease"/>
            <person name="Wu L."/>
            <person name="Ma J."/>
        </authorList>
    </citation>
    <scope>NUCLEOTIDE SEQUENCE [LARGE SCALE GENOMIC DNA]</scope>
    <source>
        <strain evidence="3">CECT 8288</strain>
    </source>
</reference>
<dbReference type="Pfam" id="PF02645">
    <property type="entry name" value="DegV"/>
    <property type="match status" value="1"/>
</dbReference>
<dbReference type="SUPFAM" id="SSF82549">
    <property type="entry name" value="DAK1/DegV-like"/>
    <property type="match status" value="1"/>
</dbReference>
<evidence type="ECO:0000256" key="1">
    <source>
        <dbReference type="ARBA" id="ARBA00023121"/>
    </source>
</evidence>
<keyword evidence="3" id="KW-1185">Reference proteome</keyword>
<dbReference type="Gene3D" id="3.40.50.10170">
    <property type="match status" value="1"/>
</dbReference>
<accession>A0ABV7WTB3</accession>
<gene>
    <name evidence="2" type="ORF">ACFOND_12820</name>
</gene>